<comment type="caution">
    <text evidence="3">The sequence shown here is derived from an EMBL/GenBank/DDBJ whole genome shotgun (WGS) entry which is preliminary data.</text>
</comment>
<proteinExistence type="predicted"/>
<protein>
    <recommendedName>
        <fullName evidence="2">Putative Flp pilus-assembly TadG-like N-terminal domain-containing protein</fullName>
    </recommendedName>
</protein>
<dbReference type="HOGENOM" id="CLU_026005_2_0_5"/>
<sequence length="442" mass="46583">MHSVSQYLRSRDGNFGLLAGLVMVALVWVAGLAVDFSNALRVKTTAQDIVDATVLRATRDIIEEGKTLAEAELSARKYFDAELAFSSGVGLEVSTFTLTQGVDGIVKLGVSGKTSTSLLKAVGREEIPVSVDAAAHVGGGSVEIAIAFDVTNSMGFGTTWGEATSVIASALNALKANSGSMALTFIPFTDRVNVGMGRANLLNPGDQTAVKKGGWGGCVDVRATKKKNKGETEYFMPDSAPEKGDRFTKFDNGTPAAHKSGYKLACNPQSIIGPTSNVSDVTSQLGKLTKGGTGRFDLGFAWLWYALSPNWKGFWSGGAPADNGVNLADYPTASTNTRKIAVLATDGLTNAYVYEYGKTNLAGWNTGSKDHFENVVAICKSMAAQKIEVHVMHVNGNDKAEPYFRECASATGGGYYKVASKQTLVDALTGITNGGGNLRLVN</sequence>
<dbReference type="Proteomes" id="UP000004291">
    <property type="component" value="Chromosome"/>
</dbReference>
<keyword evidence="1" id="KW-1133">Transmembrane helix</keyword>
<dbReference type="SUPFAM" id="SSF53300">
    <property type="entry name" value="vWA-like"/>
    <property type="match status" value="1"/>
</dbReference>
<evidence type="ECO:0000313" key="4">
    <source>
        <dbReference type="Proteomes" id="UP000004291"/>
    </source>
</evidence>
<evidence type="ECO:0000313" key="3">
    <source>
        <dbReference type="EMBL" id="EDQ32002.2"/>
    </source>
</evidence>
<feature type="domain" description="Putative Flp pilus-assembly TadG-like N-terminal" evidence="2">
    <location>
        <begin position="13"/>
        <end position="57"/>
    </location>
</feature>
<keyword evidence="1" id="KW-0812">Transmembrane</keyword>
<dbReference type="Pfam" id="PF13400">
    <property type="entry name" value="Tad"/>
    <property type="match status" value="1"/>
</dbReference>
<feature type="transmembrane region" description="Helical" evidence="1">
    <location>
        <begin position="15"/>
        <end position="34"/>
    </location>
</feature>
<keyword evidence="4" id="KW-1185">Reference proteome</keyword>
<reference evidence="3 4" key="2">
    <citation type="submission" date="2012-06" db="EMBL/GenBank/DDBJ databases">
        <authorList>
            <person name="Fiebig A."/>
        </authorList>
    </citation>
    <scope>NUCLEOTIDE SEQUENCE [LARGE SCALE GENOMIC DNA]</scope>
    <source>
        <strain evidence="3 4">DFL-43</strain>
    </source>
</reference>
<dbReference type="eggNOG" id="COG4961">
    <property type="taxonomic scope" value="Bacteria"/>
</dbReference>
<dbReference type="STRING" id="411684.HPDFL43_13595"/>
<keyword evidence="1" id="KW-0472">Membrane</keyword>
<evidence type="ECO:0000259" key="2">
    <source>
        <dbReference type="Pfam" id="PF13400"/>
    </source>
</evidence>
<dbReference type="AlphaFoldDB" id="A9DEB0"/>
<evidence type="ECO:0000256" key="1">
    <source>
        <dbReference type="SAM" id="Phobius"/>
    </source>
</evidence>
<dbReference type="Gene3D" id="3.40.50.410">
    <property type="entry name" value="von Willebrand factor, type A domain"/>
    <property type="match status" value="1"/>
</dbReference>
<gene>
    <name evidence="3" type="ORF">HPDFL43_13595</name>
</gene>
<organism evidence="3 4">
    <name type="scientific">Hoeflea phototrophica (strain DSM 17068 / NCIMB 14078 / DFL-43)</name>
    <dbReference type="NCBI Taxonomy" id="411684"/>
    <lineage>
        <taxon>Bacteria</taxon>
        <taxon>Pseudomonadati</taxon>
        <taxon>Pseudomonadota</taxon>
        <taxon>Alphaproteobacteria</taxon>
        <taxon>Hyphomicrobiales</taxon>
        <taxon>Rhizobiaceae</taxon>
        <taxon>Hoeflea</taxon>
    </lineage>
</organism>
<accession>A9DEB0</accession>
<reference evidence="3 4" key="1">
    <citation type="submission" date="2007-10" db="EMBL/GenBank/DDBJ databases">
        <authorList>
            <person name="Wagner-Dobler I."/>
            <person name="Ferriera S."/>
            <person name="Johnson J."/>
            <person name="Kravitz S."/>
            <person name="Beeson K."/>
            <person name="Sutton G."/>
            <person name="Rogers Y.-H."/>
            <person name="Friedman R."/>
            <person name="Frazier M."/>
            <person name="Venter J.C."/>
        </authorList>
    </citation>
    <scope>NUCLEOTIDE SEQUENCE [LARGE SCALE GENOMIC DNA]</scope>
    <source>
        <strain evidence="3 4">DFL-43</strain>
    </source>
</reference>
<dbReference type="InterPro" id="IPR036465">
    <property type="entry name" value="vWFA_dom_sf"/>
</dbReference>
<name>A9DEB0_HOEPD</name>
<dbReference type="EMBL" id="ABIA03000004">
    <property type="protein sequence ID" value="EDQ32002.2"/>
    <property type="molecule type" value="Genomic_DNA"/>
</dbReference>
<dbReference type="InterPro" id="IPR028087">
    <property type="entry name" value="Tad_N"/>
</dbReference>